<dbReference type="Proteomes" id="UP001056455">
    <property type="component" value="Chromosome"/>
</dbReference>
<gene>
    <name evidence="2" type="ORF">NF556_16055</name>
</gene>
<keyword evidence="1" id="KW-0732">Signal</keyword>
<feature type="signal peptide" evidence="1">
    <location>
        <begin position="1"/>
        <end position="29"/>
    </location>
</feature>
<dbReference type="RefSeq" id="WP_252592031.1">
    <property type="nucleotide sequence ID" value="NZ_CP099489.1"/>
</dbReference>
<accession>A0ABY4YR98</accession>
<organism evidence="2 3">
    <name type="scientific">Ornithinimicrobium faecis</name>
    <dbReference type="NCBI Taxonomy" id="2934158"/>
    <lineage>
        <taxon>Bacteria</taxon>
        <taxon>Bacillati</taxon>
        <taxon>Actinomycetota</taxon>
        <taxon>Actinomycetes</taxon>
        <taxon>Micrococcales</taxon>
        <taxon>Ornithinimicrobiaceae</taxon>
        <taxon>Ornithinimicrobium</taxon>
    </lineage>
</organism>
<evidence type="ECO:0008006" key="4">
    <source>
        <dbReference type="Google" id="ProtNLM"/>
    </source>
</evidence>
<evidence type="ECO:0000256" key="1">
    <source>
        <dbReference type="SAM" id="SignalP"/>
    </source>
</evidence>
<feature type="chain" id="PRO_5047193954" description="PA domain-containing protein" evidence="1">
    <location>
        <begin position="30"/>
        <end position="767"/>
    </location>
</feature>
<evidence type="ECO:0000313" key="3">
    <source>
        <dbReference type="Proteomes" id="UP001056455"/>
    </source>
</evidence>
<protein>
    <recommendedName>
        <fullName evidence="4">PA domain-containing protein</fullName>
    </recommendedName>
</protein>
<reference evidence="2" key="1">
    <citation type="submission" date="2022-06" db="EMBL/GenBank/DDBJ databases">
        <title>Ornithinimicrobium HY1793.</title>
        <authorList>
            <person name="Huang Y."/>
        </authorList>
    </citation>
    <scope>NUCLEOTIDE SEQUENCE</scope>
    <source>
        <strain evidence="2">HY1793</strain>
    </source>
</reference>
<name>A0ABY4YR98_9MICO</name>
<dbReference type="EMBL" id="CP099489">
    <property type="protein sequence ID" value="USQ79116.1"/>
    <property type="molecule type" value="Genomic_DNA"/>
</dbReference>
<proteinExistence type="predicted"/>
<sequence length="767" mass="79687">MPLSPSRALGVLTAAATLVTGLAAPSVTAASDPDDGLPVLARSSIGGVEVVTEDGTYAGLVASRSGGPGIVQTTQLEDSTLLTPTDVTGVPTETLQVGAQPDLLRTEQAAGVTTLAPPSMTSADLAETDIVETPDYCRDPANANPTKPGPGKVAVTVNALDRAGEPAGGSFTMMDFHCEPYEANGFINFGLNPGSPHTFYLPAGTYSLLGYATTLDTSGTLAQEVTFGGDPEFDVVAGEPLTITVDARDGEPLVVDTPQTSTPSIVVLGWERGIEGNPPLAQSTVVYPQSSSVSRISLIPSDPVSDGVFSFFPWVRNTEPWAAARAVGGGQPVDLPVRLLNPMNPTPVEGTVPVRVGLDGLTSGDVPLLTDGPELAAQVAAAEAAGAPAVLIGPAQEGLTEPRVGSSLPLLSLHSSDATALAERIQRMGGVGRLQLAVDPQPDDVYDLIDELPTVEADPFGALSAADLTTVHQTFHTDGNASQMFEARGPNSPCRCLLTPIFDIVEPGSTRLDHVIDNGSTWQQTVIHGAALQSRTVPAAYDETMDPERHWFAGAIGAGAVTGTLPTDSQAPATTANGQVKLRLGAVDGAGHSLSGPFPRSGTISRDGVVVAPTFGGTMQLDAPAAPAPWRIELSTTHSPVIWQGSSRVESVWEFVAGASTEETPTALPMIEAQTSFPVDASAQRSARGLLEVTPWRVDGASLRRADVQVELSWDNGATWTDQRGHFTRGVWKALPTRGSGAVDVRITVLDGDGSTLTRTVEDAWVD</sequence>
<evidence type="ECO:0000313" key="2">
    <source>
        <dbReference type="EMBL" id="USQ79116.1"/>
    </source>
</evidence>
<keyword evidence="3" id="KW-1185">Reference proteome</keyword>